<name>A0A9X2W2Z2_9SPHN</name>
<dbReference type="CDD" id="cd01043">
    <property type="entry name" value="DPS"/>
    <property type="match status" value="1"/>
</dbReference>
<evidence type="ECO:0000313" key="4">
    <source>
        <dbReference type="EMBL" id="MCT2559866.1"/>
    </source>
</evidence>
<dbReference type="InterPro" id="IPR012347">
    <property type="entry name" value="Ferritin-like"/>
</dbReference>
<protein>
    <submittedName>
        <fullName evidence="4">DNA starvation/stationary phase protection protein</fullName>
    </submittedName>
</protein>
<evidence type="ECO:0000256" key="2">
    <source>
        <dbReference type="RuleBase" id="RU003875"/>
    </source>
</evidence>
<sequence>MTRSGDNSTKALVEGLNRTLADHFALYLKTKSFHWHLKGPRFRDLHLLFDEQASAILAVADPMAERVRKLDAGTLTSIGAVANATQIADEDRTDLDAEAMVTALRDDNATLVEGLKALKDAAEEAGDNATSALVDEWQDQAERRVWFLREILR</sequence>
<dbReference type="RefSeq" id="WP_259962866.1">
    <property type="nucleotide sequence ID" value="NZ_JAOAMV010000006.1"/>
</dbReference>
<gene>
    <name evidence="4" type="ORF">N0B51_12850</name>
</gene>
<keyword evidence="5" id="KW-1185">Reference proteome</keyword>
<dbReference type="PROSITE" id="PS00818">
    <property type="entry name" value="DPS_1"/>
    <property type="match status" value="1"/>
</dbReference>
<dbReference type="InterPro" id="IPR023188">
    <property type="entry name" value="DPS_DNA-bd_CS"/>
</dbReference>
<dbReference type="InterPro" id="IPR002177">
    <property type="entry name" value="DPS_DNA-bd"/>
</dbReference>
<dbReference type="SUPFAM" id="SSF47240">
    <property type="entry name" value="Ferritin-like"/>
    <property type="match status" value="1"/>
</dbReference>
<dbReference type="PANTHER" id="PTHR42932:SF3">
    <property type="entry name" value="DNA PROTECTION DURING STARVATION PROTEIN"/>
    <property type="match status" value="1"/>
</dbReference>
<dbReference type="PRINTS" id="PR01346">
    <property type="entry name" value="HELNAPAPROT"/>
</dbReference>
<reference evidence="4" key="1">
    <citation type="submission" date="2022-09" db="EMBL/GenBank/DDBJ databases">
        <title>The genome sequence of Tsuneonella sp. YG55.</title>
        <authorList>
            <person name="Liu Y."/>
        </authorList>
    </citation>
    <scope>NUCLEOTIDE SEQUENCE</scope>
    <source>
        <strain evidence="4">YG55</strain>
    </source>
</reference>
<feature type="domain" description="Ferritin/DPS" evidence="3">
    <location>
        <begin position="14"/>
        <end position="152"/>
    </location>
</feature>
<dbReference type="PIRSF" id="PIRSF005900">
    <property type="entry name" value="Dps"/>
    <property type="match status" value="1"/>
</dbReference>
<dbReference type="Proteomes" id="UP001142648">
    <property type="component" value="Unassembled WGS sequence"/>
</dbReference>
<evidence type="ECO:0000259" key="3">
    <source>
        <dbReference type="Pfam" id="PF00210"/>
    </source>
</evidence>
<accession>A0A9X2W2Z2</accession>
<dbReference type="InterPro" id="IPR009078">
    <property type="entry name" value="Ferritin-like_SF"/>
</dbReference>
<proteinExistence type="inferred from homology"/>
<dbReference type="AlphaFoldDB" id="A0A9X2W2Z2"/>
<dbReference type="GO" id="GO:0016722">
    <property type="term" value="F:oxidoreductase activity, acting on metal ions"/>
    <property type="evidence" value="ECO:0007669"/>
    <property type="project" value="InterPro"/>
</dbReference>
<dbReference type="EMBL" id="JAOAMV010000006">
    <property type="protein sequence ID" value="MCT2559866.1"/>
    <property type="molecule type" value="Genomic_DNA"/>
</dbReference>
<dbReference type="InterPro" id="IPR008331">
    <property type="entry name" value="Ferritin_DPS_dom"/>
</dbReference>
<dbReference type="Gene3D" id="1.20.1260.10">
    <property type="match status" value="1"/>
</dbReference>
<comment type="similarity">
    <text evidence="1 2">Belongs to the Dps family.</text>
</comment>
<evidence type="ECO:0000256" key="1">
    <source>
        <dbReference type="ARBA" id="ARBA00009497"/>
    </source>
</evidence>
<dbReference type="GO" id="GO:0008199">
    <property type="term" value="F:ferric iron binding"/>
    <property type="evidence" value="ECO:0007669"/>
    <property type="project" value="InterPro"/>
</dbReference>
<dbReference type="PANTHER" id="PTHR42932">
    <property type="entry name" value="GENERAL STRESS PROTEIN 20U"/>
    <property type="match status" value="1"/>
</dbReference>
<comment type="caution">
    <text evidence="4">The sequence shown here is derived from an EMBL/GenBank/DDBJ whole genome shotgun (WGS) entry which is preliminary data.</text>
</comment>
<dbReference type="Pfam" id="PF00210">
    <property type="entry name" value="Ferritin"/>
    <property type="match status" value="1"/>
</dbReference>
<evidence type="ECO:0000313" key="5">
    <source>
        <dbReference type="Proteomes" id="UP001142648"/>
    </source>
</evidence>
<organism evidence="4 5">
    <name type="scientific">Tsuneonella litorea</name>
    <dbReference type="NCBI Taxonomy" id="2976475"/>
    <lineage>
        <taxon>Bacteria</taxon>
        <taxon>Pseudomonadati</taxon>
        <taxon>Pseudomonadota</taxon>
        <taxon>Alphaproteobacteria</taxon>
        <taxon>Sphingomonadales</taxon>
        <taxon>Erythrobacteraceae</taxon>
        <taxon>Tsuneonella</taxon>
    </lineage>
</organism>